<reference evidence="2" key="1">
    <citation type="journal article" date="2020" name="Fungal Divers.">
        <title>Resolving the Mortierellaceae phylogeny through synthesis of multi-gene phylogenetics and phylogenomics.</title>
        <authorList>
            <person name="Vandepol N."/>
            <person name="Liber J."/>
            <person name="Desiro A."/>
            <person name="Na H."/>
            <person name="Kennedy M."/>
            <person name="Barry K."/>
            <person name="Grigoriev I.V."/>
            <person name="Miller A.N."/>
            <person name="O'Donnell K."/>
            <person name="Stajich J.E."/>
            <person name="Bonito G."/>
        </authorList>
    </citation>
    <scope>NUCLEOTIDE SEQUENCE</scope>
    <source>
        <strain evidence="2">NRRL 2769</strain>
    </source>
</reference>
<name>A0A9P6N1F5_9FUNG</name>
<dbReference type="AlphaFoldDB" id="A0A9P6N1F5"/>
<organism evidence="2 3">
    <name type="scientific">Entomortierella chlamydospora</name>
    <dbReference type="NCBI Taxonomy" id="101097"/>
    <lineage>
        <taxon>Eukaryota</taxon>
        <taxon>Fungi</taxon>
        <taxon>Fungi incertae sedis</taxon>
        <taxon>Mucoromycota</taxon>
        <taxon>Mortierellomycotina</taxon>
        <taxon>Mortierellomycetes</taxon>
        <taxon>Mortierellales</taxon>
        <taxon>Mortierellaceae</taxon>
        <taxon>Entomortierella</taxon>
    </lineage>
</organism>
<protein>
    <submittedName>
        <fullName evidence="2">Uncharacterized protein</fullName>
    </submittedName>
</protein>
<dbReference type="Proteomes" id="UP000703661">
    <property type="component" value="Unassembled WGS sequence"/>
</dbReference>
<dbReference type="EMBL" id="JAAAID010000226">
    <property type="protein sequence ID" value="KAG0020300.1"/>
    <property type="molecule type" value="Genomic_DNA"/>
</dbReference>
<accession>A0A9P6N1F5</accession>
<evidence type="ECO:0000313" key="2">
    <source>
        <dbReference type="EMBL" id="KAG0020300.1"/>
    </source>
</evidence>
<evidence type="ECO:0000313" key="3">
    <source>
        <dbReference type="Proteomes" id="UP000703661"/>
    </source>
</evidence>
<sequence length="113" mass="13272">MGAKSKKDSRLNNLDPQHFTIAKRYKSNCDNNRNKKKKLHQQHPFSQDVTPRRRSNGRYTPVYLATDAYRPRANPIFDKLFSTFECIFTLDDSPEDLELLYQFRKPEDGTSMA</sequence>
<keyword evidence="3" id="KW-1185">Reference proteome</keyword>
<feature type="region of interest" description="Disordered" evidence="1">
    <location>
        <begin position="23"/>
        <end position="57"/>
    </location>
</feature>
<gene>
    <name evidence="2" type="ORF">BGZ80_004425</name>
</gene>
<proteinExistence type="predicted"/>
<evidence type="ECO:0000256" key="1">
    <source>
        <dbReference type="SAM" id="MobiDB-lite"/>
    </source>
</evidence>
<comment type="caution">
    <text evidence="2">The sequence shown here is derived from an EMBL/GenBank/DDBJ whole genome shotgun (WGS) entry which is preliminary data.</text>
</comment>